<evidence type="ECO:0000256" key="1">
    <source>
        <dbReference type="SAM" id="MobiDB-lite"/>
    </source>
</evidence>
<dbReference type="InterPro" id="IPR002711">
    <property type="entry name" value="HNH"/>
</dbReference>
<dbReference type="GO" id="GO:0008270">
    <property type="term" value="F:zinc ion binding"/>
    <property type="evidence" value="ECO:0007669"/>
    <property type="project" value="InterPro"/>
</dbReference>
<dbReference type="InterPro" id="IPR003615">
    <property type="entry name" value="HNH_nuc"/>
</dbReference>
<proteinExistence type="predicted"/>
<protein>
    <submittedName>
        <fullName evidence="3">HNH endonuclease</fullName>
    </submittedName>
</protein>
<feature type="domain" description="HNH nuclease" evidence="2">
    <location>
        <begin position="1"/>
        <end position="48"/>
    </location>
</feature>
<evidence type="ECO:0000259" key="2">
    <source>
        <dbReference type="SMART" id="SM00507"/>
    </source>
</evidence>
<feature type="region of interest" description="Disordered" evidence="1">
    <location>
        <begin position="68"/>
        <end position="91"/>
    </location>
</feature>
<dbReference type="GO" id="GO:0003676">
    <property type="term" value="F:nucleic acid binding"/>
    <property type="evidence" value="ECO:0007669"/>
    <property type="project" value="InterPro"/>
</dbReference>
<dbReference type="EMBL" id="QZVS01000088">
    <property type="protein sequence ID" value="RJT87718.1"/>
    <property type="molecule type" value="Genomic_DNA"/>
</dbReference>
<dbReference type="Gene3D" id="1.10.30.50">
    <property type="match status" value="1"/>
</dbReference>
<organism evidence="3 4">
    <name type="scientific">Cryobacterium melibiosiphilum</name>
    <dbReference type="NCBI Taxonomy" id="995039"/>
    <lineage>
        <taxon>Bacteria</taxon>
        <taxon>Bacillati</taxon>
        <taxon>Actinomycetota</taxon>
        <taxon>Actinomycetes</taxon>
        <taxon>Micrococcales</taxon>
        <taxon>Microbacteriaceae</taxon>
        <taxon>Cryobacterium</taxon>
    </lineage>
</organism>
<accession>A0A3A5MKV2</accession>
<dbReference type="OrthoDB" id="5177627at2"/>
<dbReference type="GO" id="GO:0004519">
    <property type="term" value="F:endonuclease activity"/>
    <property type="evidence" value="ECO:0007669"/>
    <property type="project" value="UniProtKB-KW"/>
</dbReference>
<dbReference type="AlphaFoldDB" id="A0A3A5MKV2"/>
<reference evidence="3 4" key="1">
    <citation type="submission" date="2018-09" db="EMBL/GenBank/DDBJ databases">
        <title>Novel species of Cryobacterium.</title>
        <authorList>
            <person name="Liu Q."/>
            <person name="Xin Y.-H."/>
        </authorList>
    </citation>
    <scope>NUCLEOTIDE SEQUENCE [LARGE SCALE GENOMIC DNA]</scope>
    <source>
        <strain evidence="3 4">Hh39</strain>
    </source>
</reference>
<evidence type="ECO:0000313" key="4">
    <source>
        <dbReference type="Proteomes" id="UP000272015"/>
    </source>
</evidence>
<gene>
    <name evidence="3" type="ORF">D6T64_13885</name>
</gene>
<comment type="caution">
    <text evidence="3">The sequence shown here is derived from an EMBL/GenBank/DDBJ whole genome shotgun (WGS) entry which is preliminary data.</text>
</comment>
<keyword evidence="3" id="KW-0255">Endonuclease</keyword>
<keyword evidence="4" id="KW-1185">Reference proteome</keyword>
<dbReference type="Pfam" id="PF01844">
    <property type="entry name" value="HNH"/>
    <property type="match status" value="1"/>
</dbReference>
<keyword evidence="3" id="KW-0540">Nuclease</keyword>
<evidence type="ECO:0000313" key="3">
    <source>
        <dbReference type="EMBL" id="RJT87718.1"/>
    </source>
</evidence>
<keyword evidence="3" id="KW-0378">Hydrolase</keyword>
<dbReference type="CDD" id="cd00085">
    <property type="entry name" value="HNHc"/>
    <property type="match status" value="1"/>
</dbReference>
<dbReference type="SMART" id="SM00507">
    <property type="entry name" value="HNHc"/>
    <property type="match status" value="1"/>
</dbReference>
<sequence length="91" mass="10212">MAARDGGCIIPGCDIPAYRTELHHVIPWALGGKTEVANGVCLCWRHHHAIETSGWKIRMVRGRPEVRGPAWMDPSQTWRPAQTHRANHAIN</sequence>
<name>A0A3A5MKV2_9MICO</name>
<dbReference type="Proteomes" id="UP000272015">
    <property type="component" value="Unassembled WGS sequence"/>
</dbReference>